<evidence type="ECO:0000313" key="3">
    <source>
        <dbReference type="Proteomes" id="UP000317557"/>
    </source>
</evidence>
<feature type="region of interest" description="Disordered" evidence="1">
    <location>
        <begin position="132"/>
        <end position="154"/>
    </location>
</feature>
<evidence type="ECO:0000256" key="1">
    <source>
        <dbReference type="SAM" id="MobiDB-lite"/>
    </source>
</evidence>
<gene>
    <name evidence="2" type="ORF">SAMN06265219_11543</name>
</gene>
<name>A0A521F505_9BACT</name>
<sequence length="207" mass="23806">MQQLPFNIPRSLSSYAEKFDDEPDEVIKKLKRHLKRRGPDAVGHFLLAWFYHLQNEQQKAVKEALKAKTYAPGSPLMEHLHYFLVHPEKFEAAIPEHSYTSSRIQLQHGSRTSPVLDLDKLIELLEAAESQRIQIPDKEDDESDGKDLSKQAEEVDDVISETLAKIHAQQGRHKEAIKMYEQLILKKPEKEKDFQEAIAKLKEDASG</sequence>
<proteinExistence type="predicted"/>
<protein>
    <submittedName>
        <fullName evidence="2">Tetratricopeptide repeat-containing protein</fullName>
    </submittedName>
</protein>
<reference evidence="2 3" key="1">
    <citation type="submission" date="2017-05" db="EMBL/GenBank/DDBJ databases">
        <authorList>
            <person name="Varghese N."/>
            <person name="Submissions S."/>
        </authorList>
    </citation>
    <scope>NUCLEOTIDE SEQUENCE [LARGE SCALE GENOMIC DNA]</scope>
    <source>
        <strain evidence="2 3">DSM 21985</strain>
    </source>
</reference>
<dbReference type="InterPro" id="IPR011990">
    <property type="entry name" value="TPR-like_helical_dom_sf"/>
</dbReference>
<evidence type="ECO:0000313" key="2">
    <source>
        <dbReference type="EMBL" id="SMO91156.1"/>
    </source>
</evidence>
<keyword evidence="3" id="KW-1185">Reference proteome</keyword>
<dbReference type="RefSeq" id="WP_142455610.1">
    <property type="nucleotide sequence ID" value="NZ_FXTP01000015.1"/>
</dbReference>
<dbReference type="SUPFAM" id="SSF48452">
    <property type="entry name" value="TPR-like"/>
    <property type="match status" value="1"/>
</dbReference>
<accession>A0A521F505</accession>
<dbReference type="EMBL" id="FXTP01000015">
    <property type="protein sequence ID" value="SMO91156.1"/>
    <property type="molecule type" value="Genomic_DNA"/>
</dbReference>
<dbReference type="OrthoDB" id="594666at2"/>
<dbReference type="AlphaFoldDB" id="A0A521F505"/>
<organism evidence="2 3">
    <name type="scientific">Gracilimonas mengyeensis</name>
    <dbReference type="NCBI Taxonomy" id="1302730"/>
    <lineage>
        <taxon>Bacteria</taxon>
        <taxon>Pseudomonadati</taxon>
        <taxon>Balneolota</taxon>
        <taxon>Balneolia</taxon>
        <taxon>Balneolales</taxon>
        <taxon>Balneolaceae</taxon>
        <taxon>Gracilimonas</taxon>
    </lineage>
</organism>
<dbReference type="Gene3D" id="1.25.40.10">
    <property type="entry name" value="Tetratricopeptide repeat domain"/>
    <property type="match status" value="1"/>
</dbReference>
<dbReference type="Proteomes" id="UP000317557">
    <property type="component" value="Unassembled WGS sequence"/>
</dbReference>